<dbReference type="Proteomes" id="UP000250266">
    <property type="component" value="Unassembled WGS sequence"/>
</dbReference>
<organism evidence="1 2">
    <name type="scientific">Lepidopterella palustris CBS 459.81</name>
    <dbReference type="NCBI Taxonomy" id="1314670"/>
    <lineage>
        <taxon>Eukaryota</taxon>
        <taxon>Fungi</taxon>
        <taxon>Dikarya</taxon>
        <taxon>Ascomycota</taxon>
        <taxon>Pezizomycotina</taxon>
        <taxon>Dothideomycetes</taxon>
        <taxon>Pleosporomycetidae</taxon>
        <taxon>Mytilinidiales</taxon>
        <taxon>Argynnaceae</taxon>
        <taxon>Lepidopterella</taxon>
    </lineage>
</organism>
<gene>
    <name evidence="1" type="ORF">K432DRAFT_263487</name>
</gene>
<reference evidence="1 2" key="1">
    <citation type="journal article" date="2016" name="Nat. Commun.">
        <title>Ectomycorrhizal ecology is imprinted in the genome of the dominant symbiotic fungus Cenococcum geophilum.</title>
        <authorList>
            <consortium name="DOE Joint Genome Institute"/>
            <person name="Peter M."/>
            <person name="Kohler A."/>
            <person name="Ohm R.A."/>
            <person name="Kuo A."/>
            <person name="Krutzmann J."/>
            <person name="Morin E."/>
            <person name="Arend M."/>
            <person name="Barry K.W."/>
            <person name="Binder M."/>
            <person name="Choi C."/>
            <person name="Clum A."/>
            <person name="Copeland A."/>
            <person name="Grisel N."/>
            <person name="Haridas S."/>
            <person name="Kipfer T."/>
            <person name="LaButti K."/>
            <person name="Lindquist E."/>
            <person name="Lipzen A."/>
            <person name="Maire R."/>
            <person name="Meier B."/>
            <person name="Mihaltcheva S."/>
            <person name="Molinier V."/>
            <person name="Murat C."/>
            <person name="Poggeler S."/>
            <person name="Quandt C.A."/>
            <person name="Sperisen C."/>
            <person name="Tritt A."/>
            <person name="Tisserant E."/>
            <person name="Crous P.W."/>
            <person name="Henrissat B."/>
            <person name="Nehls U."/>
            <person name="Egli S."/>
            <person name="Spatafora J.W."/>
            <person name="Grigoriev I.V."/>
            <person name="Martin F.M."/>
        </authorList>
    </citation>
    <scope>NUCLEOTIDE SEQUENCE [LARGE SCALE GENOMIC DNA]</scope>
    <source>
        <strain evidence="1 2">CBS 459.81</strain>
    </source>
</reference>
<accession>A0A8E2JDB6</accession>
<feature type="non-terminal residue" evidence="1">
    <location>
        <position position="1"/>
    </location>
</feature>
<dbReference type="InterPro" id="IPR036397">
    <property type="entry name" value="RNaseH_sf"/>
</dbReference>
<feature type="non-terminal residue" evidence="1">
    <location>
        <position position="83"/>
    </location>
</feature>
<proteinExistence type="predicted"/>
<dbReference type="Gene3D" id="3.30.420.10">
    <property type="entry name" value="Ribonuclease H-like superfamily/Ribonuclease H"/>
    <property type="match status" value="1"/>
</dbReference>
<evidence type="ECO:0000313" key="1">
    <source>
        <dbReference type="EMBL" id="OCK78212.1"/>
    </source>
</evidence>
<name>A0A8E2JDB6_9PEZI</name>
<keyword evidence="2" id="KW-1185">Reference proteome</keyword>
<dbReference type="AlphaFoldDB" id="A0A8E2JDB6"/>
<protein>
    <submittedName>
        <fullName evidence="1">Uncharacterized protein</fullName>
    </submittedName>
</protein>
<sequence>RAKQRPKLNRAYAILRLNWCKKHRRIPWKEVYFSDKCSYERGTGKSGTWVFRTSLEAWDHNKINKKKKGKDLTQIVWAAFSYD</sequence>
<dbReference type="GO" id="GO:0003676">
    <property type="term" value="F:nucleic acid binding"/>
    <property type="evidence" value="ECO:0007669"/>
    <property type="project" value="InterPro"/>
</dbReference>
<dbReference type="EMBL" id="KV745074">
    <property type="protein sequence ID" value="OCK78212.1"/>
    <property type="molecule type" value="Genomic_DNA"/>
</dbReference>
<evidence type="ECO:0000313" key="2">
    <source>
        <dbReference type="Proteomes" id="UP000250266"/>
    </source>
</evidence>